<accession>A0A9N9K072</accession>
<keyword evidence="3" id="KW-1185">Reference proteome</keyword>
<dbReference type="Gene3D" id="3.40.50.300">
    <property type="entry name" value="P-loop containing nucleotide triphosphate hydrolases"/>
    <property type="match status" value="1"/>
</dbReference>
<dbReference type="InterPro" id="IPR030379">
    <property type="entry name" value="G_SEPTIN_dom"/>
</dbReference>
<feature type="domain" description="Septin-type G" evidence="1">
    <location>
        <begin position="1"/>
        <end position="148"/>
    </location>
</feature>
<dbReference type="OrthoDB" id="416553at2759"/>
<feature type="non-terminal residue" evidence="2">
    <location>
        <position position="1"/>
    </location>
</feature>
<sequence>TGRSTFVNTLCGSEVLPKKLCDNPESAHIEEGIRIKPVTVELEEDGARIALTIVDTPGFGDNIDNEFCFQEIMGYLERQYDDILAEESRIKRNPRFRDNRVHALLYFITPTGHSYVSIDIELMKRLSPRVNVIPVIGKADTFTPTELA</sequence>
<dbReference type="SUPFAM" id="SSF52540">
    <property type="entry name" value="P-loop containing nucleoside triphosphate hydrolases"/>
    <property type="match status" value="1"/>
</dbReference>
<dbReference type="PANTHER" id="PTHR18884">
    <property type="entry name" value="SEPTIN"/>
    <property type="match status" value="1"/>
</dbReference>
<organism evidence="2 3">
    <name type="scientific">Racocetra fulgida</name>
    <dbReference type="NCBI Taxonomy" id="60492"/>
    <lineage>
        <taxon>Eukaryota</taxon>
        <taxon>Fungi</taxon>
        <taxon>Fungi incertae sedis</taxon>
        <taxon>Mucoromycota</taxon>
        <taxon>Glomeromycotina</taxon>
        <taxon>Glomeromycetes</taxon>
        <taxon>Diversisporales</taxon>
        <taxon>Gigasporaceae</taxon>
        <taxon>Racocetra</taxon>
    </lineage>
</organism>
<reference evidence="2" key="1">
    <citation type="submission" date="2021-06" db="EMBL/GenBank/DDBJ databases">
        <authorList>
            <person name="Kallberg Y."/>
            <person name="Tangrot J."/>
            <person name="Rosling A."/>
        </authorList>
    </citation>
    <scope>NUCLEOTIDE SEQUENCE</scope>
    <source>
        <strain evidence="2">IN212</strain>
    </source>
</reference>
<gene>
    <name evidence="2" type="ORF">RFULGI_LOCUS17890</name>
</gene>
<dbReference type="Proteomes" id="UP000789396">
    <property type="component" value="Unassembled WGS sequence"/>
</dbReference>
<evidence type="ECO:0000313" key="2">
    <source>
        <dbReference type="EMBL" id="CAG8802540.1"/>
    </source>
</evidence>
<feature type="non-terminal residue" evidence="2">
    <location>
        <position position="148"/>
    </location>
</feature>
<dbReference type="Pfam" id="PF00735">
    <property type="entry name" value="Septin"/>
    <property type="match status" value="1"/>
</dbReference>
<comment type="caution">
    <text evidence="2">The sequence shown here is derived from an EMBL/GenBank/DDBJ whole genome shotgun (WGS) entry which is preliminary data.</text>
</comment>
<proteinExistence type="predicted"/>
<protein>
    <submittedName>
        <fullName evidence="2">12834_t:CDS:1</fullName>
    </submittedName>
</protein>
<dbReference type="AlphaFoldDB" id="A0A9N9K072"/>
<name>A0A9N9K072_9GLOM</name>
<evidence type="ECO:0000313" key="3">
    <source>
        <dbReference type="Proteomes" id="UP000789396"/>
    </source>
</evidence>
<dbReference type="PROSITE" id="PS51719">
    <property type="entry name" value="G_SEPTIN"/>
    <property type="match status" value="1"/>
</dbReference>
<dbReference type="EMBL" id="CAJVPZ010073845">
    <property type="protein sequence ID" value="CAG8802540.1"/>
    <property type="molecule type" value="Genomic_DNA"/>
</dbReference>
<dbReference type="InterPro" id="IPR027417">
    <property type="entry name" value="P-loop_NTPase"/>
</dbReference>
<dbReference type="GO" id="GO:0005525">
    <property type="term" value="F:GTP binding"/>
    <property type="evidence" value="ECO:0007669"/>
    <property type="project" value="InterPro"/>
</dbReference>
<evidence type="ECO:0000259" key="1">
    <source>
        <dbReference type="PROSITE" id="PS51719"/>
    </source>
</evidence>